<feature type="chain" id="PRO_5017661145" evidence="1">
    <location>
        <begin position="24"/>
        <end position="137"/>
    </location>
</feature>
<dbReference type="PANTHER" id="PTHR39335:SF1">
    <property type="entry name" value="BLL4220 PROTEIN"/>
    <property type="match status" value="1"/>
</dbReference>
<evidence type="ECO:0000256" key="1">
    <source>
        <dbReference type="SAM" id="SignalP"/>
    </source>
</evidence>
<proteinExistence type="predicted"/>
<keyword evidence="3" id="KW-1185">Reference proteome</keyword>
<dbReference type="GO" id="GO:0043448">
    <property type="term" value="P:alkane catabolic process"/>
    <property type="evidence" value="ECO:0007669"/>
    <property type="project" value="TreeGrafter"/>
</dbReference>
<feature type="signal peptide" evidence="1">
    <location>
        <begin position="1"/>
        <end position="23"/>
    </location>
</feature>
<dbReference type="PIRSF" id="PIRSF029720">
    <property type="entry name" value="UCP029720"/>
    <property type="match status" value="1"/>
</dbReference>
<protein>
    <submittedName>
        <fullName evidence="2">Putative lipoprotein with Yx(FWY)xxD motif</fullName>
    </submittedName>
</protein>
<sequence length="137" mass="14738">MKQVLKASILTAALALGATAALADHHAAAGFQYQESSLGKVLANAKGMTLYTFDKDQPGKSNCNGGCATAWSPMMATKDAKAEGDFSVITRDDGDWQWAYKGMPLYTWIKDKKAGDVTGDKVKNVWHVIRMDGSSGY</sequence>
<dbReference type="OrthoDB" id="9800666at2"/>
<keyword evidence="1" id="KW-0732">Signal</keyword>
<dbReference type="PANTHER" id="PTHR39335">
    <property type="entry name" value="BLL4220 PROTEIN"/>
    <property type="match status" value="1"/>
</dbReference>
<dbReference type="InterPro" id="IPR014558">
    <property type="entry name" value="UCP029720"/>
</dbReference>
<name>A0A3D9HE40_9PROT</name>
<comment type="caution">
    <text evidence="2">The sequence shown here is derived from an EMBL/GenBank/DDBJ whole genome shotgun (WGS) entry which is preliminary data.</text>
</comment>
<organism evidence="2 3">
    <name type="scientific">Aestuariispira insulae</name>
    <dbReference type="NCBI Taxonomy" id="1461337"/>
    <lineage>
        <taxon>Bacteria</taxon>
        <taxon>Pseudomonadati</taxon>
        <taxon>Pseudomonadota</taxon>
        <taxon>Alphaproteobacteria</taxon>
        <taxon>Rhodospirillales</taxon>
        <taxon>Kiloniellaceae</taxon>
        <taxon>Aestuariispira</taxon>
    </lineage>
</organism>
<reference evidence="2 3" key="1">
    <citation type="submission" date="2018-07" db="EMBL/GenBank/DDBJ databases">
        <title>Genomic Encyclopedia of Type Strains, Phase III (KMG-III): the genomes of soil and plant-associated and newly described type strains.</title>
        <authorList>
            <person name="Whitman W."/>
        </authorList>
    </citation>
    <scope>NUCLEOTIDE SEQUENCE [LARGE SCALE GENOMIC DNA]</scope>
    <source>
        <strain evidence="2 3">CECT 8488</strain>
    </source>
</reference>
<dbReference type="Proteomes" id="UP000256845">
    <property type="component" value="Unassembled WGS sequence"/>
</dbReference>
<dbReference type="AlphaFoldDB" id="A0A3D9HE40"/>
<dbReference type="RefSeq" id="WP_115937931.1">
    <property type="nucleotide sequence ID" value="NZ_QRDW01000009.1"/>
</dbReference>
<evidence type="ECO:0000313" key="2">
    <source>
        <dbReference type="EMBL" id="RED47757.1"/>
    </source>
</evidence>
<dbReference type="EMBL" id="QRDW01000009">
    <property type="protein sequence ID" value="RED47757.1"/>
    <property type="molecule type" value="Genomic_DNA"/>
</dbReference>
<gene>
    <name evidence="2" type="ORF">DFP90_109121</name>
</gene>
<keyword evidence="2" id="KW-0449">Lipoprotein</keyword>
<accession>A0A3D9HE40</accession>
<dbReference type="InterPro" id="IPR005297">
    <property type="entry name" value="Lipoprotein_repeat"/>
</dbReference>
<evidence type="ECO:0000313" key="3">
    <source>
        <dbReference type="Proteomes" id="UP000256845"/>
    </source>
</evidence>
<dbReference type="Pfam" id="PF03640">
    <property type="entry name" value="Lipoprotein_15"/>
    <property type="match status" value="2"/>
</dbReference>